<evidence type="ECO:0000313" key="1">
    <source>
        <dbReference type="EMBL" id="SLN51368.1"/>
    </source>
</evidence>
<keyword evidence="1" id="KW-0966">Cell projection</keyword>
<dbReference type="GO" id="GO:0044781">
    <property type="term" value="P:bacterial-type flagellum organization"/>
    <property type="evidence" value="ECO:0007669"/>
    <property type="project" value="InterPro"/>
</dbReference>
<name>A0A1Y5SY43_9RHOB</name>
<protein>
    <submittedName>
        <fullName evidence="1">Flagellar biosynthesis regulatory protein FlaF</fullName>
    </submittedName>
</protein>
<proteinExistence type="predicted"/>
<dbReference type="RefSeq" id="WP_244515735.1">
    <property type="nucleotide sequence ID" value="NZ_FNZV01000010.1"/>
</dbReference>
<dbReference type="NCBIfam" id="NF009435">
    <property type="entry name" value="PRK12794.1"/>
    <property type="match status" value="1"/>
</dbReference>
<dbReference type="AlphaFoldDB" id="A0A1Y5SY43"/>
<reference evidence="1 2" key="1">
    <citation type="submission" date="2017-03" db="EMBL/GenBank/DDBJ databases">
        <authorList>
            <person name="Afonso C.L."/>
            <person name="Miller P.J."/>
            <person name="Scott M.A."/>
            <person name="Spackman E."/>
            <person name="Goraichik I."/>
            <person name="Dimitrov K.M."/>
            <person name="Suarez D.L."/>
            <person name="Swayne D.E."/>
        </authorList>
    </citation>
    <scope>NUCLEOTIDE SEQUENCE [LARGE SCALE GENOMIC DNA]</scope>
    <source>
        <strain evidence="1 2">CECT 7971</strain>
    </source>
</reference>
<dbReference type="InterPro" id="IPR010845">
    <property type="entry name" value="FlaF"/>
</dbReference>
<keyword evidence="1" id="KW-0282">Flagellum</keyword>
<dbReference type="Pfam" id="PF07309">
    <property type="entry name" value="FlaF"/>
    <property type="match status" value="1"/>
</dbReference>
<accession>A0A1Y5SY43</accession>
<sequence>MNAFDMARTAYTSPAAPIRTDRGIEYSAFAKITHQLRATAAKKKTSFPEFVKALNENRRLWTLLAGDVASPDNQLPKELRAQIFYLAEFTQKHTSAILKGKADEVSLIDINTSIMRGLRREGGH</sequence>
<evidence type="ECO:0000313" key="2">
    <source>
        <dbReference type="Proteomes" id="UP000193307"/>
    </source>
</evidence>
<dbReference type="Proteomes" id="UP000193307">
    <property type="component" value="Unassembled WGS sequence"/>
</dbReference>
<keyword evidence="2" id="KW-1185">Reference proteome</keyword>
<dbReference type="STRING" id="658057.SAMN04488032_110124"/>
<gene>
    <name evidence="1" type="ORF">PAM7971_02533</name>
</gene>
<organism evidence="1 2">
    <name type="scientific">Pacificibacter marinus</name>
    <dbReference type="NCBI Taxonomy" id="658057"/>
    <lineage>
        <taxon>Bacteria</taxon>
        <taxon>Pseudomonadati</taxon>
        <taxon>Pseudomonadota</taxon>
        <taxon>Alphaproteobacteria</taxon>
        <taxon>Rhodobacterales</taxon>
        <taxon>Roseobacteraceae</taxon>
        <taxon>Pacificibacter</taxon>
    </lineage>
</organism>
<keyword evidence="1" id="KW-0969">Cilium</keyword>
<dbReference type="EMBL" id="FWFW01000008">
    <property type="protein sequence ID" value="SLN51368.1"/>
    <property type="molecule type" value="Genomic_DNA"/>
</dbReference>